<reference evidence="2" key="1">
    <citation type="journal article" date="2014" name="Front. Microbiol.">
        <title>High frequency of phylogenetically diverse reductive dehalogenase-homologous genes in deep subseafloor sedimentary metagenomes.</title>
        <authorList>
            <person name="Kawai M."/>
            <person name="Futagami T."/>
            <person name="Toyoda A."/>
            <person name="Takaki Y."/>
            <person name="Nishi S."/>
            <person name="Hori S."/>
            <person name="Arai W."/>
            <person name="Tsubouchi T."/>
            <person name="Morono Y."/>
            <person name="Uchiyama I."/>
            <person name="Ito T."/>
            <person name="Fujiyama A."/>
            <person name="Inagaki F."/>
            <person name="Takami H."/>
        </authorList>
    </citation>
    <scope>NUCLEOTIDE SEQUENCE</scope>
    <source>
        <strain evidence="2">Expedition CK06-06</strain>
    </source>
</reference>
<comment type="caution">
    <text evidence="2">The sequence shown here is derived from an EMBL/GenBank/DDBJ whole genome shotgun (WGS) entry which is preliminary data.</text>
</comment>
<sequence length="190" mass="21666">MENKESQKIEIIMKDYEILKTYSTSTSPGIRYNLISIALATIGLIISGTMIAIANGKLSDFVVVNIISTLWIAFIPVFCITILYVWLGEEQRMMRIGEYCKELEEKINREFGEGVLNWETFKRKKSIQYPEKLIIGLFIGLSLASFVAGLYLRKVNIITALKIGLIIHIVIAVYTLIFVKRRIVAIEELK</sequence>
<dbReference type="EMBL" id="BARW01008629">
    <property type="protein sequence ID" value="GAI86182.1"/>
    <property type="molecule type" value="Genomic_DNA"/>
</dbReference>
<keyword evidence="1" id="KW-0472">Membrane</keyword>
<proteinExistence type="predicted"/>
<gene>
    <name evidence="2" type="ORF">S12H4_17613</name>
</gene>
<evidence type="ECO:0000313" key="2">
    <source>
        <dbReference type="EMBL" id="GAI86182.1"/>
    </source>
</evidence>
<keyword evidence="1" id="KW-0812">Transmembrane</keyword>
<feature type="transmembrane region" description="Helical" evidence="1">
    <location>
        <begin position="32"/>
        <end position="54"/>
    </location>
</feature>
<feature type="transmembrane region" description="Helical" evidence="1">
    <location>
        <begin position="133"/>
        <end position="151"/>
    </location>
</feature>
<name>X1RZH7_9ZZZZ</name>
<feature type="transmembrane region" description="Helical" evidence="1">
    <location>
        <begin position="157"/>
        <end position="179"/>
    </location>
</feature>
<feature type="transmembrane region" description="Helical" evidence="1">
    <location>
        <begin position="66"/>
        <end position="87"/>
    </location>
</feature>
<accession>X1RZH7</accession>
<protein>
    <submittedName>
        <fullName evidence="2">Uncharacterized protein</fullName>
    </submittedName>
</protein>
<organism evidence="2">
    <name type="scientific">marine sediment metagenome</name>
    <dbReference type="NCBI Taxonomy" id="412755"/>
    <lineage>
        <taxon>unclassified sequences</taxon>
        <taxon>metagenomes</taxon>
        <taxon>ecological metagenomes</taxon>
    </lineage>
</organism>
<dbReference type="AlphaFoldDB" id="X1RZH7"/>
<keyword evidence="1" id="KW-1133">Transmembrane helix</keyword>
<evidence type="ECO:0000256" key="1">
    <source>
        <dbReference type="SAM" id="Phobius"/>
    </source>
</evidence>